<accession>A0A1W1XSM8</accession>
<dbReference type="AlphaFoldDB" id="A0A1W1XSM8"/>
<gene>
    <name evidence="1" type="ORF">SAMN02746041_02825</name>
</gene>
<dbReference type="OrthoDB" id="5494762at2"/>
<reference evidence="1 2" key="1">
    <citation type="submission" date="2017-04" db="EMBL/GenBank/DDBJ databases">
        <authorList>
            <person name="Afonso C.L."/>
            <person name="Miller P.J."/>
            <person name="Scott M.A."/>
            <person name="Spackman E."/>
            <person name="Goraichik I."/>
            <person name="Dimitrov K.M."/>
            <person name="Suarez D.L."/>
            <person name="Swayne D.E."/>
        </authorList>
    </citation>
    <scope>NUCLEOTIDE SEQUENCE [LARGE SCALE GENOMIC DNA]</scope>
    <source>
        <strain evidence="1 2">DSM 13146</strain>
    </source>
</reference>
<evidence type="ECO:0000313" key="2">
    <source>
        <dbReference type="Proteomes" id="UP000192783"/>
    </source>
</evidence>
<keyword evidence="2" id="KW-1185">Reference proteome</keyword>
<dbReference type="RefSeq" id="WP_084058737.1">
    <property type="nucleotide sequence ID" value="NZ_FWXF01000019.1"/>
</dbReference>
<organism evidence="1 2">
    <name type="scientific">Desulfacinum hydrothermale DSM 13146</name>
    <dbReference type="NCBI Taxonomy" id="1121390"/>
    <lineage>
        <taxon>Bacteria</taxon>
        <taxon>Pseudomonadati</taxon>
        <taxon>Thermodesulfobacteriota</taxon>
        <taxon>Syntrophobacteria</taxon>
        <taxon>Syntrophobacterales</taxon>
        <taxon>Syntrophobacteraceae</taxon>
        <taxon>Desulfacinum</taxon>
    </lineage>
</organism>
<dbReference type="STRING" id="1121390.SAMN02746041_02825"/>
<proteinExistence type="predicted"/>
<sequence>MGKPHFTTSIWNPYGSPKAPPPDPLLPCGLSQDLPPVRYADYFSALESALTSHGMQALREALGSAWGAAVKPEEIDRVHVESVKHGAFYHVARMEVAVGSQRISLAMNSAFTPHRQAVMHRELKALDRVSAGPGAPFFPRCHYQGQYPCVDVNEKVHRVSYFLAQWFDGYHEFHLRDAPGAQNLHVWDGSPDGILLGGREAAAVFREGARILTLCLDRATFEQVYPWHHAAGDMVVRCGGRAPRLRVISARDYRAIVPGGQEAHERLAAIMSFFYVLTLRLRLDRHEGTGRLLWADGVWVPAMVEGFWKGWVEGQPRSLDSETGALREALLGFSAQDWAVFGEYLLDDLIVDPEEAAFIASKLGEHGKDLARSLEDQLRLGPQKEKGCGS</sequence>
<dbReference type="EMBL" id="FWXF01000019">
    <property type="protein sequence ID" value="SMC26963.1"/>
    <property type="molecule type" value="Genomic_DNA"/>
</dbReference>
<name>A0A1W1XSM8_9BACT</name>
<dbReference type="Proteomes" id="UP000192783">
    <property type="component" value="Unassembled WGS sequence"/>
</dbReference>
<protein>
    <submittedName>
        <fullName evidence="1">Uncharacterized protein</fullName>
    </submittedName>
</protein>
<evidence type="ECO:0000313" key="1">
    <source>
        <dbReference type="EMBL" id="SMC26963.1"/>
    </source>
</evidence>